<dbReference type="GO" id="GO:1902201">
    <property type="term" value="P:negative regulation of bacterial-type flagellum-dependent cell motility"/>
    <property type="evidence" value="ECO:0007669"/>
    <property type="project" value="TreeGrafter"/>
</dbReference>
<evidence type="ECO:0000259" key="1">
    <source>
        <dbReference type="PROSITE" id="PS50887"/>
    </source>
</evidence>
<gene>
    <name evidence="2" type="ORF">IO98_13370</name>
</gene>
<accession>A0A084JL43</accession>
<organism evidence="2 3">
    <name type="scientific">Lacrimispora celerecrescens</name>
    <dbReference type="NCBI Taxonomy" id="29354"/>
    <lineage>
        <taxon>Bacteria</taxon>
        <taxon>Bacillati</taxon>
        <taxon>Bacillota</taxon>
        <taxon>Clostridia</taxon>
        <taxon>Lachnospirales</taxon>
        <taxon>Lachnospiraceae</taxon>
        <taxon>Lacrimispora</taxon>
    </lineage>
</organism>
<dbReference type="GO" id="GO:0005886">
    <property type="term" value="C:plasma membrane"/>
    <property type="evidence" value="ECO:0007669"/>
    <property type="project" value="TreeGrafter"/>
</dbReference>
<proteinExistence type="predicted"/>
<dbReference type="EMBL" id="JPME01000015">
    <property type="protein sequence ID" value="KEZ89677.1"/>
    <property type="molecule type" value="Genomic_DNA"/>
</dbReference>
<dbReference type="NCBIfam" id="TIGR00254">
    <property type="entry name" value="GGDEF"/>
    <property type="match status" value="1"/>
</dbReference>
<protein>
    <submittedName>
        <fullName evidence="2">Diguanylate cyclase</fullName>
    </submittedName>
</protein>
<dbReference type="SMART" id="SM00267">
    <property type="entry name" value="GGDEF"/>
    <property type="match status" value="1"/>
</dbReference>
<dbReference type="GO" id="GO:0052621">
    <property type="term" value="F:diguanylate cyclase activity"/>
    <property type="evidence" value="ECO:0007669"/>
    <property type="project" value="TreeGrafter"/>
</dbReference>
<dbReference type="STRING" id="29354.IO98_13370"/>
<dbReference type="Gene3D" id="3.30.70.270">
    <property type="match status" value="1"/>
</dbReference>
<comment type="caution">
    <text evidence="2">The sequence shown here is derived from an EMBL/GenBank/DDBJ whole genome shotgun (WGS) entry which is preliminary data.</text>
</comment>
<evidence type="ECO:0000313" key="3">
    <source>
        <dbReference type="Proteomes" id="UP000028525"/>
    </source>
</evidence>
<dbReference type="InterPro" id="IPR043128">
    <property type="entry name" value="Rev_trsase/Diguanyl_cyclase"/>
</dbReference>
<dbReference type="SUPFAM" id="SSF55073">
    <property type="entry name" value="Nucleotide cyclase"/>
    <property type="match status" value="1"/>
</dbReference>
<dbReference type="FunFam" id="3.30.70.270:FF:000001">
    <property type="entry name" value="Diguanylate cyclase domain protein"/>
    <property type="match status" value="1"/>
</dbReference>
<dbReference type="Proteomes" id="UP000028525">
    <property type="component" value="Unassembled WGS sequence"/>
</dbReference>
<dbReference type="AlphaFoldDB" id="A0A084JL43"/>
<reference evidence="2 3" key="1">
    <citation type="submission" date="2014-07" db="EMBL/GenBank/DDBJ databases">
        <title>Draft genome of Clostridium celerecrescens 152B isolated from sediments associated with methane hydrate from Krishna Godavari basin.</title>
        <authorList>
            <person name="Honkalas V.S."/>
            <person name="Dabir A.P."/>
            <person name="Arora P."/>
            <person name="Dhakephalkar P.K."/>
        </authorList>
    </citation>
    <scope>NUCLEOTIDE SEQUENCE [LARGE SCALE GENOMIC DNA]</scope>
    <source>
        <strain evidence="2 3">152B</strain>
    </source>
</reference>
<name>A0A084JL43_9FIRM</name>
<dbReference type="GO" id="GO:0043709">
    <property type="term" value="P:cell adhesion involved in single-species biofilm formation"/>
    <property type="evidence" value="ECO:0007669"/>
    <property type="project" value="TreeGrafter"/>
</dbReference>
<dbReference type="CDD" id="cd01949">
    <property type="entry name" value="GGDEF"/>
    <property type="match status" value="1"/>
</dbReference>
<dbReference type="PANTHER" id="PTHR45138:SF9">
    <property type="entry name" value="DIGUANYLATE CYCLASE DGCM-RELATED"/>
    <property type="match status" value="1"/>
</dbReference>
<keyword evidence="3" id="KW-1185">Reference proteome</keyword>
<dbReference type="InterPro" id="IPR000160">
    <property type="entry name" value="GGDEF_dom"/>
</dbReference>
<dbReference type="InterPro" id="IPR050469">
    <property type="entry name" value="Diguanylate_Cyclase"/>
</dbReference>
<dbReference type="PROSITE" id="PS50887">
    <property type="entry name" value="GGDEF"/>
    <property type="match status" value="1"/>
</dbReference>
<dbReference type="InterPro" id="IPR029787">
    <property type="entry name" value="Nucleotide_cyclase"/>
</dbReference>
<evidence type="ECO:0000313" key="2">
    <source>
        <dbReference type="EMBL" id="KEZ89677.1"/>
    </source>
</evidence>
<dbReference type="Pfam" id="PF00990">
    <property type="entry name" value="GGDEF"/>
    <property type="match status" value="1"/>
</dbReference>
<feature type="domain" description="GGDEF" evidence="1">
    <location>
        <begin position="164"/>
        <end position="293"/>
    </location>
</feature>
<dbReference type="PANTHER" id="PTHR45138">
    <property type="entry name" value="REGULATORY COMPONENTS OF SENSORY TRANSDUCTION SYSTEM"/>
    <property type="match status" value="1"/>
</dbReference>
<dbReference type="OrthoDB" id="9804747at2"/>
<sequence>MDNISLDEIKDKLDFFYKMYDIVRLVDPINKSVLDYRQSSLVGTPDVCYHYWENNRICDNCISIRSYYENKSFVKMEKSRDNVLLVTAIPIDNADSPAVLELLKDATDTMLVGNGDYNEGEIFSRFIKELNDAAVRDPLTSLYNRRFVNERLPFDIINALLKHKPLSVCFIDLDNFKSINDLYGHETGDLTIKAAGEVISRNISHEDVWVARYGGDEFLLCLSDTDEDQARAIVEYMQKEIEKMPVNQAAEGVSLSISFGIETMKNVPVTAEELIRRADEKMYKAKKEKSSDI</sequence>